<reference evidence="1 2" key="1">
    <citation type="submission" date="2019-04" db="EMBL/GenBank/DDBJ databases">
        <title>Lampropedia sp YIM MLB12 draf genome.</title>
        <authorList>
            <person name="Wang Y.-X."/>
        </authorList>
    </citation>
    <scope>NUCLEOTIDE SEQUENCE [LARGE SCALE GENOMIC DNA]</scope>
    <source>
        <strain evidence="1 2">YIM MLB12</strain>
    </source>
</reference>
<evidence type="ECO:0000313" key="1">
    <source>
        <dbReference type="EMBL" id="THJ29793.1"/>
    </source>
</evidence>
<name>A0A4S5BG85_9BURK</name>
<organism evidence="1 2">
    <name type="scientific">Lampropedia aestuarii</name>
    <dbReference type="NCBI Taxonomy" id="2562762"/>
    <lineage>
        <taxon>Bacteria</taxon>
        <taxon>Pseudomonadati</taxon>
        <taxon>Pseudomonadota</taxon>
        <taxon>Betaproteobacteria</taxon>
        <taxon>Burkholderiales</taxon>
        <taxon>Comamonadaceae</taxon>
        <taxon>Lampropedia</taxon>
    </lineage>
</organism>
<evidence type="ECO:0000313" key="2">
    <source>
        <dbReference type="Proteomes" id="UP000306236"/>
    </source>
</evidence>
<accession>A0A4S5BG85</accession>
<dbReference type="Proteomes" id="UP000306236">
    <property type="component" value="Unassembled WGS sequence"/>
</dbReference>
<dbReference type="EMBL" id="SSWX01000065">
    <property type="protein sequence ID" value="THJ29793.1"/>
    <property type="molecule type" value="Genomic_DNA"/>
</dbReference>
<protein>
    <submittedName>
        <fullName evidence="1">IPTL-CTERM sorting domain-containing protein</fullName>
    </submittedName>
</protein>
<keyword evidence="2" id="KW-1185">Reference proteome</keyword>
<dbReference type="SUPFAM" id="SSF49313">
    <property type="entry name" value="Cadherin-like"/>
    <property type="match status" value="2"/>
</dbReference>
<feature type="non-terminal residue" evidence="1">
    <location>
        <position position="159"/>
    </location>
</feature>
<sequence>DANQGGSELPAGLNLEPETGLITGLPTAAGVYPVTLTVTDSASNQRTLDWSINVALADVKVPEDARILPEARVGVAYTAQIVATGGTGRYRFMVSPGQLPDGLVLNPDTGAITGLPTTAGSSALLIMITDESSIGPGSKAGGTTIYTVTQAFDLVVLPA</sequence>
<dbReference type="InterPro" id="IPR015919">
    <property type="entry name" value="Cadherin-like_sf"/>
</dbReference>
<dbReference type="AlphaFoldDB" id="A0A4S5BG85"/>
<dbReference type="Pfam" id="PF05345">
    <property type="entry name" value="He_PIG"/>
    <property type="match status" value="2"/>
</dbReference>
<dbReference type="Gene3D" id="2.60.40.10">
    <property type="entry name" value="Immunoglobulins"/>
    <property type="match status" value="2"/>
</dbReference>
<feature type="non-terminal residue" evidence="1">
    <location>
        <position position="1"/>
    </location>
</feature>
<proteinExistence type="predicted"/>
<comment type="caution">
    <text evidence="1">The sequence shown here is derived from an EMBL/GenBank/DDBJ whole genome shotgun (WGS) entry which is preliminary data.</text>
</comment>
<gene>
    <name evidence="1" type="ORF">E8K88_17920</name>
</gene>
<dbReference type="GO" id="GO:0005509">
    <property type="term" value="F:calcium ion binding"/>
    <property type="evidence" value="ECO:0007669"/>
    <property type="project" value="InterPro"/>
</dbReference>
<dbReference type="RefSeq" id="WP_205880135.1">
    <property type="nucleotide sequence ID" value="NZ_SSWX01000065.1"/>
</dbReference>
<dbReference type="GO" id="GO:0016020">
    <property type="term" value="C:membrane"/>
    <property type="evidence" value="ECO:0007669"/>
    <property type="project" value="InterPro"/>
</dbReference>
<dbReference type="InterPro" id="IPR013783">
    <property type="entry name" value="Ig-like_fold"/>
</dbReference>